<keyword evidence="2" id="KW-1185">Reference proteome</keyword>
<sequence>MKSLAKSSIGSDVDQQDMYKILNSVCGSVANLHVASMKQENTQCETDVKTCDDTALKAKSETLAVSTENMDKLKSELRSQLLEIKQEMLTEIHEVKLEPNQNILAGQDFSDIQNLAEAADRIWETRGACVQQVIHTADSSPLAPVTIEAVSRPRFQPQRRPGSKAPSTQAVCYYHLKFGPQARRCQPGCKFSSLLPLGKRQCQPLSVAAAGNAHQPNTFSVVDRLSGRSKLILSKPYKVVITTLAYCP</sequence>
<accession>A0AAV4B2Y7</accession>
<dbReference type="EMBL" id="BLXT01004491">
    <property type="protein sequence ID" value="GFO13473.1"/>
    <property type="molecule type" value="Genomic_DNA"/>
</dbReference>
<dbReference type="AlphaFoldDB" id="A0AAV4B2Y7"/>
<reference evidence="1 2" key="1">
    <citation type="journal article" date="2021" name="Elife">
        <title>Chloroplast acquisition without the gene transfer in kleptoplastic sea slugs, Plakobranchus ocellatus.</title>
        <authorList>
            <person name="Maeda T."/>
            <person name="Takahashi S."/>
            <person name="Yoshida T."/>
            <person name="Shimamura S."/>
            <person name="Takaki Y."/>
            <person name="Nagai Y."/>
            <person name="Toyoda A."/>
            <person name="Suzuki Y."/>
            <person name="Arimoto A."/>
            <person name="Ishii H."/>
            <person name="Satoh N."/>
            <person name="Nishiyama T."/>
            <person name="Hasebe M."/>
            <person name="Maruyama T."/>
            <person name="Minagawa J."/>
            <person name="Obokata J."/>
            <person name="Shigenobu S."/>
        </authorList>
    </citation>
    <scope>NUCLEOTIDE SEQUENCE [LARGE SCALE GENOMIC DNA]</scope>
</reference>
<evidence type="ECO:0000313" key="2">
    <source>
        <dbReference type="Proteomes" id="UP000735302"/>
    </source>
</evidence>
<proteinExistence type="predicted"/>
<comment type="caution">
    <text evidence="1">The sequence shown here is derived from an EMBL/GenBank/DDBJ whole genome shotgun (WGS) entry which is preliminary data.</text>
</comment>
<name>A0AAV4B2Y7_9GAST</name>
<dbReference type="Proteomes" id="UP000735302">
    <property type="component" value="Unassembled WGS sequence"/>
</dbReference>
<organism evidence="1 2">
    <name type="scientific">Plakobranchus ocellatus</name>
    <dbReference type="NCBI Taxonomy" id="259542"/>
    <lineage>
        <taxon>Eukaryota</taxon>
        <taxon>Metazoa</taxon>
        <taxon>Spiralia</taxon>
        <taxon>Lophotrochozoa</taxon>
        <taxon>Mollusca</taxon>
        <taxon>Gastropoda</taxon>
        <taxon>Heterobranchia</taxon>
        <taxon>Euthyneura</taxon>
        <taxon>Panpulmonata</taxon>
        <taxon>Sacoglossa</taxon>
        <taxon>Placobranchoidea</taxon>
        <taxon>Plakobranchidae</taxon>
        <taxon>Plakobranchus</taxon>
    </lineage>
</organism>
<evidence type="ECO:0000313" key="1">
    <source>
        <dbReference type="EMBL" id="GFO13473.1"/>
    </source>
</evidence>
<gene>
    <name evidence="1" type="ORF">PoB_003997800</name>
</gene>
<protein>
    <submittedName>
        <fullName evidence="1">Uncharacterized protein</fullName>
    </submittedName>
</protein>